<comment type="caution">
    <text evidence="2">The sequence shown here is derived from an EMBL/GenBank/DDBJ whole genome shotgun (WGS) entry which is preliminary data.</text>
</comment>
<feature type="transmembrane region" description="Helical" evidence="1">
    <location>
        <begin position="28"/>
        <end position="50"/>
    </location>
</feature>
<evidence type="ECO:0000313" key="2">
    <source>
        <dbReference type="EMBL" id="MDS0281042.1"/>
    </source>
</evidence>
<sequence>MSELVVHGLTILFLTVVALTLVGAGAWLFLVTGLVLGAVGPFLGVLLLGYTGYYTWSLLTVD</sequence>
<dbReference type="EMBL" id="JAMQOS010000001">
    <property type="protein sequence ID" value="MDS0281042.1"/>
    <property type="molecule type" value="Genomic_DNA"/>
</dbReference>
<accession>A0ABU2FL59</accession>
<keyword evidence="3" id="KW-1185">Reference proteome</keyword>
<keyword evidence="1" id="KW-0812">Transmembrane</keyword>
<dbReference type="RefSeq" id="WP_310898881.1">
    <property type="nucleotide sequence ID" value="NZ_JAMQOS010000001.1"/>
</dbReference>
<reference evidence="2 3" key="1">
    <citation type="submission" date="2022-06" db="EMBL/GenBank/DDBJ databases">
        <title>Halomicroarcula sp. a new haloarchaeum isolate from saline soil.</title>
        <authorList>
            <person name="Strakova D."/>
            <person name="Galisteo C."/>
            <person name="Sanchez-Porro C."/>
            <person name="Ventosa A."/>
        </authorList>
    </citation>
    <scope>NUCLEOTIDE SEQUENCE [LARGE SCALE GENOMIC DNA]</scope>
    <source>
        <strain evidence="2 3">S3CR25-11</strain>
    </source>
</reference>
<name>A0ABU2FL59_9EURY</name>
<proteinExistence type="predicted"/>
<dbReference type="Proteomes" id="UP001268864">
    <property type="component" value="Unassembled WGS sequence"/>
</dbReference>
<keyword evidence="1" id="KW-0472">Membrane</keyword>
<keyword evidence="1" id="KW-1133">Transmembrane helix</keyword>
<organism evidence="2 3">
    <name type="scientific">Haloarcula onubensis</name>
    <dbReference type="NCBI Taxonomy" id="2950539"/>
    <lineage>
        <taxon>Archaea</taxon>
        <taxon>Methanobacteriati</taxon>
        <taxon>Methanobacteriota</taxon>
        <taxon>Stenosarchaea group</taxon>
        <taxon>Halobacteria</taxon>
        <taxon>Halobacteriales</taxon>
        <taxon>Haloarculaceae</taxon>
        <taxon>Haloarcula</taxon>
    </lineage>
</organism>
<evidence type="ECO:0000313" key="3">
    <source>
        <dbReference type="Proteomes" id="UP001268864"/>
    </source>
</evidence>
<gene>
    <name evidence="2" type="ORF">NDI86_02840</name>
</gene>
<protein>
    <submittedName>
        <fullName evidence="2">Uncharacterized protein</fullName>
    </submittedName>
</protein>
<evidence type="ECO:0000256" key="1">
    <source>
        <dbReference type="SAM" id="Phobius"/>
    </source>
</evidence>